<accession>A0A1M7D2F5</accession>
<protein>
    <recommendedName>
        <fullName evidence="5">DUF1851 domain-containing protein</fullName>
    </recommendedName>
</protein>
<keyword evidence="4" id="KW-1185">Reference proteome</keyword>
<name>A0A1M7D2F5_9FLAO</name>
<gene>
    <name evidence="3" type="ORF">SAMN05444484_102399</name>
</gene>
<dbReference type="InterPro" id="IPR014983">
    <property type="entry name" value="GAD-rel"/>
</dbReference>
<evidence type="ECO:0000313" key="3">
    <source>
        <dbReference type="EMBL" id="SHL73676.1"/>
    </source>
</evidence>
<reference evidence="4" key="1">
    <citation type="submission" date="2016-11" db="EMBL/GenBank/DDBJ databases">
        <authorList>
            <person name="Varghese N."/>
            <person name="Submissions S."/>
        </authorList>
    </citation>
    <scope>NUCLEOTIDE SEQUENCE [LARGE SCALE GENOMIC DNA]</scope>
    <source>
        <strain evidence="4">DSM 24724</strain>
    </source>
</reference>
<dbReference type="Pfam" id="PF08887">
    <property type="entry name" value="GAD-like"/>
    <property type="match status" value="1"/>
</dbReference>
<proteinExistence type="predicted"/>
<sequence length="182" mass="21355">MSNDLFNDFRFTENPSTTIIEKYKGKLDSKVLDIWQEYGFGEILNGYIKIVNPDNYKDLLQKSWSDYNENYFVLFATGMGDLIVKKDDFLYFLDFRHRNIEVAGKDYDIFFTRCLPDEEYLQDEFSWEPYKDAVDLLGIPAHDECFGYEPILVAGGNKDVKKLKKVKLIEHVELIVQFTGKI</sequence>
<evidence type="ECO:0000259" key="2">
    <source>
        <dbReference type="Pfam" id="PF08906"/>
    </source>
</evidence>
<dbReference type="InterPro" id="IPR015002">
    <property type="entry name" value="T6SS_Tdi1_C"/>
</dbReference>
<dbReference type="STRING" id="946677.SAMN05444484_102399"/>
<dbReference type="Pfam" id="PF08906">
    <property type="entry name" value="T6SS_Tdi1_C"/>
    <property type="match status" value="1"/>
</dbReference>
<feature type="domain" description="T6SS immunity protein Tdi1 C-terminal" evidence="2">
    <location>
        <begin position="111"/>
        <end position="178"/>
    </location>
</feature>
<organism evidence="3 4">
    <name type="scientific">Flavobacterium chilense</name>
    <dbReference type="NCBI Taxonomy" id="946677"/>
    <lineage>
        <taxon>Bacteria</taxon>
        <taxon>Pseudomonadati</taxon>
        <taxon>Bacteroidota</taxon>
        <taxon>Flavobacteriia</taxon>
        <taxon>Flavobacteriales</taxon>
        <taxon>Flavobacteriaceae</taxon>
        <taxon>Flavobacterium</taxon>
    </lineage>
</organism>
<dbReference type="RefSeq" id="WP_068841869.1">
    <property type="nucleotide sequence ID" value="NZ_FRBT01000002.1"/>
</dbReference>
<evidence type="ECO:0000259" key="1">
    <source>
        <dbReference type="Pfam" id="PF08887"/>
    </source>
</evidence>
<dbReference type="AlphaFoldDB" id="A0A1M7D2F5"/>
<feature type="domain" description="GAD-related" evidence="1">
    <location>
        <begin position="15"/>
        <end position="63"/>
    </location>
</feature>
<evidence type="ECO:0000313" key="4">
    <source>
        <dbReference type="Proteomes" id="UP000184028"/>
    </source>
</evidence>
<dbReference type="Proteomes" id="UP000184028">
    <property type="component" value="Unassembled WGS sequence"/>
</dbReference>
<evidence type="ECO:0008006" key="5">
    <source>
        <dbReference type="Google" id="ProtNLM"/>
    </source>
</evidence>
<dbReference type="EMBL" id="FRBT01000002">
    <property type="protein sequence ID" value="SHL73676.1"/>
    <property type="molecule type" value="Genomic_DNA"/>
</dbReference>